<feature type="compositionally biased region" description="Low complexity" evidence="4">
    <location>
        <begin position="589"/>
        <end position="608"/>
    </location>
</feature>
<feature type="compositionally biased region" description="Low complexity" evidence="4">
    <location>
        <begin position="448"/>
        <end position="497"/>
    </location>
</feature>
<dbReference type="OrthoDB" id="21225at2759"/>
<sequence length="1155" mass="121371">MSAQAHTRASVCVSAPILLASVYTSYAIQLMHARAAMSITSANAPSVISAASLSAHISDLTQAALDAVAAQASASRVELFITSPTTLLLTAVRTDGTQASPFAEAADTSNTPWYPSATYPIAALGLLIHVLSWLVHNVAQDSRVVIHPSVDAPANQTLVYVYFDATVPVDETSWPPWLGPYVDMQTVLDDIGCHLVQTPVSLETLQDKPYFQPLLHAQHPTCLNITLKRPASSDLMSSEPNTERDVPLIAPGITVLSAMQIIHLRRVHFASPDDDLCRQLQEYLVDWQCSLVGLDQQPEIAIVHHDQKQLHAMAKAQVPCVFLAPLPRIVSVLQSMPPRCMALSEPISRARLAYAIYCLLYKDNGSPRPEANEQARIAQALPPQGPVPLPVSMQAVATQMVTPSSDLSSPDARHGLGLGLGLGLIPMSNNVSTPTSMPSLASSATAEPTRTPVPTSTSASTSIPAPTTASTAALTEAPTPVQAPTSAPSTTLSTTTTAPPPVAPTSSALAPASMAMSAPAPTPVPPLALEQASVSVPAPPPASVSASSPHLAHDSSSAPAPDPHAIADLEPGSCQVSLGTQEPKSDPVSTSTSASAFTQASQPVHSPAHAPPAAPVHSSTGSVSTPASGASSATRRASLSSSASLAARGITHPATTNVRASSRSPHPMPAGSASMSMAASGMPPTSMIASPTLSSSSSSVPAISAASYSASPATASDVVSDAADATTDYFTQAVSRLASHANTAGGRLVHGADGRPAGLYFQPRETPPDPGSRVSPRTKNKHASEPLSSSVPPPSYPSASMLRAAQLSMRGMPGVPSVGAFPPNSPQLPTTLSFSQRERGSRPGAPTSIHLPPLQFDPKAYPSRPTPYAHLPSRSVRTSAQPQEGVMIGVRDESWRRTNDAALSPPYAPPLSPQSSTRIQRRKMALREEFLPPVKVLIVEDNVINQRILATFLRRKRIDYDMAKDGHEAIDKWRRGNFHLILMDIQLPGLDGIQATKEIRRLEGQLRLSQQRKSPRSAQDPALHHYHARHSVIIVALTASVLSSDRVEALAAGCNDFLNKPVSLPWLQRKILEWGSMQYLLHAGLSPCGTSTTTPTFAAASESACPSMGALEAAFHRQADQMADQVARHLHLPTIPSPSGSPLPSPSPPATAPHA</sequence>
<feature type="region of interest" description="Disordered" evidence="4">
    <location>
        <begin position="1132"/>
        <end position="1155"/>
    </location>
</feature>
<feature type="compositionally biased region" description="Pro residues" evidence="4">
    <location>
        <begin position="1135"/>
        <end position="1155"/>
    </location>
</feature>
<feature type="region of interest" description="Disordered" evidence="4">
    <location>
        <begin position="433"/>
        <end position="507"/>
    </location>
</feature>
<dbReference type="PANTHER" id="PTHR45339">
    <property type="entry name" value="HYBRID SIGNAL TRANSDUCTION HISTIDINE KINASE J"/>
    <property type="match status" value="1"/>
</dbReference>
<dbReference type="CDD" id="cd17546">
    <property type="entry name" value="REC_hyHK_CKI1_RcsC-like"/>
    <property type="match status" value="1"/>
</dbReference>
<dbReference type="RefSeq" id="XP_001732827.1">
    <property type="nucleotide sequence ID" value="XM_001732775.1"/>
</dbReference>
<dbReference type="GO" id="GO:0000156">
    <property type="term" value="F:phosphorelay response regulator activity"/>
    <property type="evidence" value="ECO:0007669"/>
    <property type="project" value="UniProtKB-ARBA"/>
</dbReference>
<dbReference type="GeneID" id="5857133"/>
<name>A8PR46_MALGO</name>
<dbReference type="FunFam" id="3.40.50.2300:FF:000146">
    <property type="entry name" value="Putative two-component response regulator SSK1p"/>
    <property type="match status" value="1"/>
</dbReference>
<dbReference type="InParanoid" id="A8PR46"/>
<dbReference type="EMBL" id="AAYY01000001">
    <property type="protein sequence ID" value="EDP45613.1"/>
    <property type="molecule type" value="Genomic_DNA"/>
</dbReference>
<dbReference type="Pfam" id="PF00072">
    <property type="entry name" value="Response_reg"/>
    <property type="match status" value="1"/>
</dbReference>
<gene>
    <name evidence="6" type="ORF">MGL_0602</name>
</gene>
<feature type="domain" description="Response regulatory" evidence="5">
    <location>
        <begin position="935"/>
        <end position="1075"/>
    </location>
</feature>
<dbReference type="InterPro" id="IPR001789">
    <property type="entry name" value="Sig_transdc_resp-reg_receiver"/>
</dbReference>
<feature type="compositionally biased region" description="Polar residues" evidence="4">
    <location>
        <begin position="433"/>
        <end position="446"/>
    </location>
</feature>
<dbReference type="AlphaFoldDB" id="A8PR46"/>
<feature type="region of interest" description="Disordered" evidence="4">
    <location>
        <begin position="746"/>
        <end position="799"/>
    </location>
</feature>
<organism evidence="6 7">
    <name type="scientific">Malassezia globosa (strain ATCC MYA-4612 / CBS 7966)</name>
    <name type="common">Dandruff-associated fungus</name>
    <dbReference type="NCBI Taxonomy" id="425265"/>
    <lineage>
        <taxon>Eukaryota</taxon>
        <taxon>Fungi</taxon>
        <taxon>Dikarya</taxon>
        <taxon>Basidiomycota</taxon>
        <taxon>Ustilaginomycotina</taxon>
        <taxon>Malasseziomycetes</taxon>
        <taxon>Malasseziales</taxon>
        <taxon>Malasseziaceae</taxon>
        <taxon>Malassezia</taxon>
    </lineage>
</organism>
<evidence type="ECO:0000256" key="3">
    <source>
        <dbReference type="PROSITE-ProRule" id="PRU00169"/>
    </source>
</evidence>
<evidence type="ECO:0000256" key="4">
    <source>
        <dbReference type="SAM" id="MobiDB-lite"/>
    </source>
</evidence>
<evidence type="ECO:0000256" key="2">
    <source>
        <dbReference type="ARBA" id="ARBA00023012"/>
    </source>
</evidence>
<feature type="compositionally biased region" description="Low complexity" evidence="4">
    <location>
        <begin position="669"/>
        <end position="696"/>
    </location>
</feature>
<evidence type="ECO:0000313" key="7">
    <source>
        <dbReference type="Proteomes" id="UP000008837"/>
    </source>
</evidence>
<dbReference type="STRING" id="425265.A8PR46"/>
<dbReference type="Proteomes" id="UP000008837">
    <property type="component" value="Unassembled WGS sequence"/>
</dbReference>
<dbReference type="SUPFAM" id="SSF52172">
    <property type="entry name" value="CheY-like"/>
    <property type="match status" value="1"/>
</dbReference>
<reference evidence="6 7" key="1">
    <citation type="journal article" date="2007" name="Proc. Natl. Acad. Sci. U.S.A.">
        <title>Dandruff-associated Malassezia genomes reveal convergent and divergent virulence traits shared with plant and human fungal pathogens.</title>
        <authorList>
            <person name="Xu J."/>
            <person name="Saunders C.W."/>
            <person name="Hu P."/>
            <person name="Grant R.A."/>
            <person name="Boekhout T."/>
            <person name="Kuramae E.E."/>
            <person name="Kronstad J.W."/>
            <person name="Deangelis Y.M."/>
            <person name="Reeder N.L."/>
            <person name="Johnstone K.R."/>
            <person name="Leland M."/>
            <person name="Fieno A.M."/>
            <person name="Begley W.M."/>
            <person name="Sun Y."/>
            <person name="Lacey M.P."/>
            <person name="Chaudhary T."/>
            <person name="Keough T."/>
            <person name="Chu L."/>
            <person name="Sears R."/>
            <person name="Yuan B."/>
            <person name="Dawson T.L.Jr."/>
        </authorList>
    </citation>
    <scope>NUCLEOTIDE SEQUENCE [LARGE SCALE GENOMIC DNA]</scope>
    <source>
        <strain evidence="7">ATCC MYA-4612 / CBS 7966</strain>
    </source>
</reference>
<feature type="region of interest" description="Disordered" evidence="4">
    <location>
        <begin position="535"/>
        <end position="696"/>
    </location>
</feature>
<keyword evidence="1 3" id="KW-0597">Phosphoprotein</keyword>
<evidence type="ECO:0000256" key="1">
    <source>
        <dbReference type="ARBA" id="ARBA00022553"/>
    </source>
</evidence>
<feature type="compositionally biased region" description="Polar residues" evidence="4">
    <location>
        <begin position="653"/>
        <end position="664"/>
    </location>
</feature>
<dbReference type="KEGG" id="mgl:MGL_0602"/>
<dbReference type="InterPro" id="IPR011006">
    <property type="entry name" value="CheY-like_superfamily"/>
</dbReference>
<feature type="modified residue" description="4-aspartylphosphate" evidence="3">
    <location>
        <position position="984"/>
    </location>
</feature>
<feature type="region of interest" description="Disordered" evidence="4">
    <location>
        <begin position="824"/>
        <end position="858"/>
    </location>
</feature>
<dbReference type="VEuPathDB" id="FungiDB:MGL_0602"/>
<comment type="caution">
    <text evidence="6">The sequence shown here is derived from an EMBL/GenBank/DDBJ whole genome shotgun (WGS) entry which is preliminary data.</text>
</comment>
<dbReference type="OMA" id="CFNARER"/>
<dbReference type="PANTHER" id="PTHR45339:SF1">
    <property type="entry name" value="HYBRID SIGNAL TRANSDUCTION HISTIDINE KINASE J"/>
    <property type="match status" value="1"/>
</dbReference>
<feature type="compositionally biased region" description="Low complexity" evidence="4">
    <location>
        <begin position="615"/>
        <end position="649"/>
    </location>
</feature>
<dbReference type="SMART" id="SM00448">
    <property type="entry name" value="REC"/>
    <property type="match status" value="1"/>
</dbReference>
<evidence type="ECO:0000313" key="6">
    <source>
        <dbReference type="EMBL" id="EDP45613.1"/>
    </source>
</evidence>
<dbReference type="Gene3D" id="3.40.50.2300">
    <property type="match status" value="1"/>
</dbReference>
<dbReference type="PROSITE" id="PS50110">
    <property type="entry name" value="RESPONSE_REGULATORY"/>
    <property type="match status" value="1"/>
</dbReference>
<evidence type="ECO:0000259" key="5">
    <source>
        <dbReference type="PROSITE" id="PS50110"/>
    </source>
</evidence>
<accession>A8PR46</accession>
<keyword evidence="2" id="KW-0902">Two-component regulatory system</keyword>
<keyword evidence="7" id="KW-1185">Reference proteome</keyword>
<protein>
    <recommendedName>
        <fullName evidence="5">Response regulatory domain-containing protein</fullName>
    </recommendedName>
</protein>
<proteinExistence type="predicted"/>